<protein>
    <submittedName>
        <fullName evidence="1">Uncharacterized protein</fullName>
    </submittedName>
</protein>
<dbReference type="Proteomes" id="UP000235584">
    <property type="component" value="Chromosome"/>
</dbReference>
<evidence type="ECO:0000313" key="2">
    <source>
        <dbReference type="Proteomes" id="UP000235584"/>
    </source>
</evidence>
<keyword evidence="2" id="KW-1185">Reference proteome</keyword>
<dbReference type="KEGG" id="bsto:C0V70_12025"/>
<gene>
    <name evidence="1" type="ORF">C0V70_12025</name>
</gene>
<sequence>MKLMATLLCLFCSLSAFALEDWKSQIIADAKTLYTEESIREFSKPIEFTIQEDITAAASARHDFDKLTVVINTGLLNSSRLTPDSFRMILCHELGHLFGGAPRKNVPPEWDGPVGSDGMSLMSSEGQADYYASSACFKRILTLEKHSSKIDLKRAGPALKKKCQVIAKKEGKDFEICLRSALAGLDFLNLVRDFPISCEHEDKTVAKELIRDFYPDRQCRLDTIINGTLCSEVLPLSLHPFDDSKNTCVASYALRPKCWFP</sequence>
<name>A0A2K9NUP9_BACTC</name>
<evidence type="ECO:0000313" key="1">
    <source>
        <dbReference type="EMBL" id="AUN98815.1"/>
    </source>
</evidence>
<dbReference type="AlphaFoldDB" id="A0A2K9NUP9"/>
<reference evidence="1 2" key="1">
    <citation type="submission" date="2018-01" db="EMBL/GenBank/DDBJ databases">
        <title>Complete genome sequence of Bacteriovorax stolpii DSM12778.</title>
        <authorList>
            <person name="Tang B."/>
            <person name="Chang J."/>
        </authorList>
    </citation>
    <scope>NUCLEOTIDE SEQUENCE [LARGE SCALE GENOMIC DNA]</scope>
    <source>
        <strain evidence="1 2">DSM 12778</strain>
    </source>
</reference>
<proteinExistence type="predicted"/>
<dbReference type="Gene3D" id="3.30.2010.10">
    <property type="entry name" value="Metalloproteases ('zincins'), catalytic domain"/>
    <property type="match status" value="1"/>
</dbReference>
<accession>A0A2K9NUP9</accession>
<dbReference type="EMBL" id="CP025704">
    <property type="protein sequence ID" value="AUN98815.1"/>
    <property type="molecule type" value="Genomic_DNA"/>
</dbReference>
<organism evidence="1 2">
    <name type="scientific">Bacteriovorax stolpii</name>
    <name type="common">Bdellovibrio stolpii</name>
    <dbReference type="NCBI Taxonomy" id="960"/>
    <lineage>
        <taxon>Bacteria</taxon>
        <taxon>Pseudomonadati</taxon>
        <taxon>Bdellovibrionota</taxon>
        <taxon>Bacteriovoracia</taxon>
        <taxon>Bacteriovoracales</taxon>
        <taxon>Bacteriovoracaceae</taxon>
        <taxon>Bacteriovorax</taxon>
    </lineage>
</organism>